<dbReference type="GO" id="GO:0005524">
    <property type="term" value="F:ATP binding"/>
    <property type="evidence" value="ECO:0007669"/>
    <property type="project" value="UniProtKB-KW"/>
</dbReference>
<evidence type="ECO:0000256" key="5">
    <source>
        <dbReference type="ARBA" id="ARBA00022741"/>
    </source>
</evidence>
<sequence length="596" mass="66730">MRQRFNSMSTMFTSLKRVLKGLAEFKGLIVVVLISTVLSTVLTIFGPRELGKATTLIFEGITRLVQGTGGMDFQAIGRVLVWVATLYIISAIFSAIQGYAMITMTETYTYRLREAMMDKINRMPMAYFESTPYGEVLSRIVNDVDTLGASLSQSAAQLLTSVATIIGIGIIMFSMNGLLAILVILIVPVSVIIIQWITRYSQRYFRSQQRTLGVMTGQVEEVYSGLNIVQAFNQEEETKEEFEASNDRMWQDAWRSQFYSGILFPLMRLLSNLGYAMVVIVGAFQVIMGRMSVGEIQAFTQYVNRFTQPISQISQIMNLMQTMAASADRVYEFLDEAEESQTEGDNLVVAEVEGDVTFEHVHFGYVPGQTIIHDFSARVQSGQKVALVGPTGAGKSTIVKLLMRFYDVDGGSIRLDGEANTRYSRQSYQQAMAMVLQDTWLFKGTIMENIRYGRLDASDEEVIKAAKQARVHHFIQSLPGGYHFELSEDAANISQGQRQLLTIARALLADRPVLILDEATSSVDTRTESLIQEAMVELMKGRTSFVIAHRLSTIRDSDLIFYMEDGDIVEQGDHDTLMDLSGRYANLYNSQFAANE</sequence>
<keyword evidence="13" id="KW-1185">Reference proteome</keyword>
<dbReference type="AlphaFoldDB" id="A0A347WNF6"/>
<dbReference type="SMART" id="SM00382">
    <property type="entry name" value="AAA"/>
    <property type="match status" value="1"/>
</dbReference>
<dbReference type="InterPro" id="IPR011527">
    <property type="entry name" value="ABC1_TM_dom"/>
</dbReference>
<evidence type="ECO:0000256" key="2">
    <source>
        <dbReference type="ARBA" id="ARBA00022448"/>
    </source>
</evidence>
<dbReference type="InterPro" id="IPR027417">
    <property type="entry name" value="P-loop_NTPase"/>
</dbReference>
<feature type="transmembrane region" description="Helical" evidence="9">
    <location>
        <begin position="179"/>
        <end position="198"/>
    </location>
</feature>
<organism evidence="12 13">
    <name type="scientific">Suicoccus acidiformans</name>
    <dbReference type="NCBI Taxonomy" id="2036206"/>
    <lineage>
        <taxon>Bacteria</taxon>
        <taxon>Bacillati</taxon>
        <taxon>Bacillota</taxon>
        <taxon>Bacilli</taxon>
        <taxon>Lactobacillales</taxon>
        <taxon>Aerococcaceae</taxon>
        <taxon>Suicoccus</taxon>
    </lineage>
</organism>
<evidence type="ECO:0000259" key="11">
    <source>
        <dbReference type="PROSITE" id="PS50929"/>
    </source>
</evidence>
<dbReference type="KEGG" id="abae:CL176_11710"/>
<evidence type="ECO:0000313" key="13">
    <source>
        <dbReference type="Proteomes" id="UP000263232"/>
    </source>
</evidence>
<dbReference type="PANTHER" id="PTHR43394:SF1">
    <property type="entry name" value="ATP-BINDING CASSETTE SUB-FAMILY B MEMBER 10, MITOCHONDRIAL"/>
    <property type="match status" value="1"/>
</dbReference>
<feature type="domain" description="ABC transporter" evidence="10">
    <location>
        <begin position="356"/>
        <end position="590"/>
    </location>
</feature>
<feature type="transmembrane region" description="Helical" evidence="9">
    <location>
        <begin position="21"/>
        <end position="45"/>
    </location>
</feature>
<evidence type="ECO:0000256" key="6">
    <source>
        <dbReference type="ARBA" id="ARBA00022840"/>
    </source>
</evidence>
<evidence type="ECO:0000256" key="8">
    <source>
        <dbReference type="ARBA" id="ARBA00023136"/>
    </source>
</evidence>
<evidence type="ECO:0000256" key="9">
    <source>
        <dbReference type="SAM" id="Phobius"/>
    </source>
</evidence>
<dbReference type="OrthoDB" id="9770415at2"/>
<dbReference type="GO" id="GO:0016887">
    <property type="term" value="F:ATP hydrolysis activity"/>
    <property type="evidence" value="ECO:0007669"/>
    <property type="project" value="InterPro"/>
</dbReference>
<dbReference type="PANTHER" id="PTHR43394">
    <property type="entry name" value="ATP-DEPENDENT PERMEASE MDL1, MITOCHONDRIAL"/>
    <property type="match status" value="1"/>
</dbReference>
<keyword evidence="7 9" id="KW-1133">Transmembrane helix</keyword>
<dbReference type="InterPro" id="IPR003439">
    <property type="entry name" value="ABC_transporter-like_ATP-bd"/>
</dbReference>
<comment type="subcellular location">
    <subcellularLocation>
        <location evidence="1">Cell membrane</location>
        <topology evidence="1">Multi-pass membrane protein</topology>
    </subcellularLocation>
</comment>
<feature type="transmembrane region" description="Helical" evidence="9">
    <location>
        <begin position="269"/>
        <end position="288"/>
    </location>
</feature>
<dbReference type="GO" id="GO:0005886">
    <property type="term" value="C:plasma membrane"/>
    <property type="evidence" value="ECO:0007669"/>
    <property type="project" value="UniProtKB-SubCell"/>
</dbReference>
<feature type="transmembrane region" description="Helical" evidence="9">
    <location>
        <begin position="79"/>
        <end position="102"/>
    </location>
</feature>
<keyword evidence="8 9" id="KW-0472">Membrane</keyword>
<proteinExistence type="predicted"/>
<gene>
    <name evidence="12" type="ORF">CL176_11710</name>
</gene>
<dbReference type="Gene3D" id="1.20.1560.10">
    <property type="entry name" value="ABC transporter type 1, transmembrane domain"/>
    <property type="match status" value="1"/>
</dbReference>
<keyword evidence="3" id="KW-1003">Cell membrane</keyword>
<evidence type="ECO:0000256" key="3">
    <source>
        <dbReference type="ARBA" id="ARBA00022475"/>
    </source>
</evidence>
<dbReference type="CDD" id="cd18547">
    <property type="entry name" value="ABC_6TM_Tm288_like"/>
    <property type="match status" value="1"/>
</dbReference>
<protein>
    <submittedName>
        <fullName evidence="12">Multidrug ABC transporter ATP-binding protein</fullName>
    </submittedName>
</protein>
<dbReference type="EMBL" id="CP023434">
    <property type="protein sequence ID" value="AXY26613.1"/>
    <property type="molecule type" value="Genomic_DNA"/>
</dbReference>
<dbReference type="Pfam" id="PF00664">
    <property type="entry name" value="ABC_membrane"/>
    <property type="match status" value="1"/>
</dbReference>
<dbReference type="RefSeq" id="WP_118991468.1">
    <property type="nucleotide sequence ID" value="NZ_CP023434.1"/>
</dbReference>
<reference evidence="12 13" key="1">
    <citation type="submission" date="2017-09" db="EMBL/GenBank/DDBJ databases">
        <title>Complete genome sequence of Oxytococcus suis strain ZY16052.</title>
        <authorList>
            <person name="Li F."/>
        </authorList>
    </citation>
    <scope>NUCLEOTIDE SEQUENCE [LARGE SCALE GENOMIC DNA]</scope>
    <source>
        <strain evidence="12 13">ZY16052</strain>
    </source>
</reference>
<accession>A0A347WNF6</accession>
<evidence type="ECO:0000256" key="4">
    <source>
        <dbReference type="ARBA" id="ARBA00022692"/>
    </source>
</evidence>
<dbReference type="Pfam" id="PF00005">
    <property type="entry name" value="ABC_tran"/>
    <property type="match status" value="1"/>
</dbReference>
<keyword evidence="5" id="KW-0547">Nucleotide-binding</keyword>
<keyword evidence="6 12" id="KW-0067">ATP-binding</keyword>
<dbReference type="InterPro" id="IPR036640">
    <property type="entry name" value="ABC1_TM_sf"/>
</dbReference>
<evidence type="ECO:0000256" key="7">
    <source>
        <dbReference type="ARBA" id="ARBA00022989"/>
    </source>
</evidence>
<dbReference type="SUPFAM" id="SSF90123">
    <property type="entry name" value="ABC transporter transmembrane region"/>
    <property type="match status" value="1"/>
</dbReference>
<dbReference type="InterPro" id="IPR017871">
    <property type="entry name" value="ABC_transporter-like_CS"/>
</dbReference>
<evidence type="ECO:0000256" key="1">
    <source>
        <dbReference type="ARBA" id="ARBA00004651"/>
    </source>
</evidence>
<dbReference type="PROSITE" id="PS50893">
    <property type="entry name" value="ABC_TRANSPORTER_2"/>
    <property type="match status" value="1"/>
</dbReference>
<dbReference type="FunFam" id="1.20.1560.10:FF:000011">
    <property type="entry name" value="Multidrug ABC transporter ATP-binding protein"/>
    <property type="match status" value="1"/>
</dbReference>
<evidence type="ECO:0000259" key="10">
    <source>
        <dbReference type="PROSITE" id="PS50893"/>
    </source>
</evidence>
<feature type="transmembrane region" description="Helical" evidence="9">
    <location>
        <begin position="155"/>
        <end position="173"/>
    </location>
</feature>
<dbReference type="InterPro" id="IPR039421">
    <property type="entry name" value="Type_1_exporter"/>
</dbReference>
<name>A0A347WNF6_9LACT</name>
<dbReference type="InterPro" id="IPR003593">
    <property type="entry name" value="AAA+_ATPase"/>
</dbReference>
<dbReference type="GO" id="GO:0015421">
    <property type="term" value="F:ABC-type oligopeptide transporter activity"/>
    <property type="evidence" value="ECO:0007669"/>
    <property type="project" value="TreeGrafter"/>
</dbReference>
<dbReference type="Gene3D" id="3.40.50.300">
    <property type="entry name" value="P-loop containing nucleotide triphosphate hydrolases"/>
    <property type="match status" value="1"/>
</dbReference>
<dbReference type="SUPFAM" id="SSF52540">
    <property type="entry name" value="P-loop containing nucleoside triphosphate hydrolases"/>
    <property type="match status" value="1"/>
</dbReference>
<dbReference type="CDD" id="cd03254">
    <property type="entry name" value="ABCC_Glucan_exporter_like"/>
    <property type="match status" value="1"/>
</dbReference>
<dbReference type="Proteomes" id="UP000263232">
    <property type="component" value="Chromosome"/>
</dbReference>
<evidence type="ECO:0000313" key="12">
    <source>
        <dbReference type="EMBL" id="AXY26613.1"/>
    </source>
</evidence>
<keyword evidence="2" id="KW-0813">Transport</keyword>
<feature type="domain" description="ABC transmembrane type-1" evidence="11">
    <location>
        <begin position="30"/>
        <end position="322"/>
    </location>
</feature>
<dbReference type="FunFam" id="3.40.50.300:FF:000287">
    <property type="entry name" value="Multidrug ABC transporter ATP-binding protein"/>
    <property type="match status" value="1"/>
</dbReference>
<dbReference type="PROSITE" id="PS50929">
    <property type="entry name" value="ABC_TM1F"/>
    <property type="match status" value="1"/>
</dbReference>
<keyword evidence="4 9" id="KW-0812">Transmembrane</keyword>
<dbReference type="PROSITE" id="PS00211">
    <property type="entry name" value="ABC_TRANSPORTER_1"/>
    <property type="match status" value="1"/>
</dbReference>